<keyword evidence="4" id="KW-0804">Transcription</keyword>
<comment type="subcellular location">
    <subcellularLocation>
        <location evidence="1">Nucleus</location>
    </subcellularLocation>
</comment>
<evidence type="ECO:0000256" key="3">
    <source>
        <dbReference type="ARBA" id="ARBA00023015"/>
    </source>
</evidence>
<dbReference type="PANTHER" id="PTHR47338">
    <property type="entry name" value="ZN(II)2CYS6 TRANSCRIPTION FACTOR (EUROFUNG)-RELATED"/>
    <property type="match status" value="1"/>
</dbReference>
<feature type="region of interest" description="Disordered" evidence="6">
    <location>
        <begin position="35"/>
        <end position="126"/>
    </location>
</feature>
<evidence type="ECO:0000313" key="8">
    <source>
        <dbReference type="Proteomes" id="UP000184267"/>
    </source>
</evidence>
<feature type="compositionally biased region" description="Low complexity" evidence="6">
    <location>
        <begin position="80"/>
        <end position="104"/>
    </location>
</feature>
<dbReference type="PANTHER" id="PTHR47338:SF5">
    <property type="entry name" value="ZN(II)2CYS6 TRANSCRIPTION FACTOR (EUROFUNG)"/>
    <property type="match status" value="1"/>
</dbReference>
<dbReference type="GO" id="GO:0008270">
    <property type="term" value="F:zinc ion binding"/>
    <property type="evidence" value="ECO:0007669"/>
    <property type="project" value="InterPro"/>
</dbReference>
<proteinExistence type="predicted"/>
<keyword evidence="5" id="KW-0539">Nucleus</keyword>
<gene>
    <name evidence="7" type="ORF">TRAPUB_7495</name>
</gene>
<dbReference type="InterPro" id="IPR036864">
    <property type="entry name" value="Zn2-C6_fun-type_DNA-bd_sf"/>
</dbReference>
<dbReference type="EMBL" id="MNAD01001704">
    <property type="protein sequence ID" value="OJT02079.1"/>
    <property type="molecule type" value="Genomic_DNA"/>
</dbReference>
<keyword evidence="3" id="KW-0805">Transcription regulation</keyword>
<keyword evidence="8" id="KW-1185">Reference proteome</keyword>
<evidence type="ECO:0000256" key="6">
    <source>
        <dbReference type="SAM" id="MobiDB-lite"/>
    </source>
</evidence>
<evidence type="ECO:0000256" key="1">
    <source>
        <dbReference type="ARBA" id="ARBA00004123"/>
    </source>
</evidence>
<dbReference type="OMA" id="RRTEYLM"/>
<dbReference type="Gene3D" id="4.10.240.10">
    <property type="entry name" value="Zn(2)-C6 fungal-type DNA-binding domain"/>
    <property type="match status" value="1"/>
</dbReference>
<evidence type="ECO:0008006" key="9">
    <source>
        <dbReference type="Google" id="ProtNLM"/>
    </source>
</evidence>
<dbReference type="GO" id="GO:0000981">
    <property type="term" value="F:DNA-binding transcription factor activity, RNA polymerase II-specific"/>
    <property type="evidence" value="ECO:0007669"/>
    <property type="project" value="InterPro"/>
</dbReference>
<sequence length="750" mass="84025">MPKTFTILGYANTNRRRLSFSSRTRKTRCDGAKPICFHCQKRPPENGEQCNYEPQPKRRGQDKAPGHRAQKVSKRRRTSAGDSGHSGSDSSNSSQSTHAHQTQSPQHCTSIGDYFDEEESSEESVSEYYDPFATVDLDIDAVIAFPGVRTEDTDKDREDEADSIPARPGLQFTRETWWDALLTFYSDETGTSQAIALTTEQRGTAMRSIVADLRALFHSSLYWASFIHLPRFFDAVLNPARRATMQPGLMLSALAAGILAQSSEAERGAPGRERAVRLLGLADGAVQASLATGWVDIGLIQATWLIAYFEMQSHPLHSEERGRSSLLLLDSLFRVFNMTTLDADLVQAHASERARGVPAMNGFASVPPGPSLDNAFTPREATFSPFSGLGTSPAPNLAYLPAPDPLNEPITPDHINLGPSTAPSSGSCNCAKLTISHHWPSVEGMAPGWVGTMMWPTGLSEGEFRKEECRRLVWSSVMLTASLNSYSSVLDDFDRTKLCINEPRNFALLFPGEALARAGTPVPPNNVWTLYLRSMLLMHACITSRADTRTSEAERAQFAMRAWLEIDALELALEQHSCGLERYFGFQAREMLFGSRMCVSHEFQRYIPQVTTNGSKLFYRDKAERWLLHRLEAAERVWCSLIEGHPTPAMDYRKPLLIYWFMSHIIKALILWRTDHTLIIALEASKSFARRTEYLMMFWPNPDQRREWQTLRYHLVRACLKSGVPPPEMSVPVPFPRQGFVNPPPATSRC</sequence>
<reference evidence="7 8" key="1">
    <citation type="submission" date="2016-10" db="EMBL/GenBank/DDBJ databases">
        <title>Genome sequence of the basidiomycete white-rot fungus Trametes pubescens.</title>
        <authorList>
            <person name="Makela M.R."/>
            <person name="Granchi Z."/>
            <person name="Peng M."/>
            <person name="De Vries R.P."/>
            <person name="Grigoriev I."/>
            <person name="Riley R."/>
            <person name="Hilden K."/>
        </authorList>
    </citation>
    <scope>NUCLEOTIDE SEQUENCE [LARGE SCALE GENOMIC DNA]</scope>
    <source>
        <strain evidence="7 8">FBCC735</strain>
    </source>
</reference>
<dbReference type="AlphaFoldDB" id="A0A1M2V390"/>
<evidence type="ECO:0000256" key="2">
    <source>
        <dbReference type="ARBA" id="ARBA00022723"/>
    </source>
</evidence>
<dbReference type="GO" id="GO:0005634">
    <property type="term" value="C:nucleus"/>
    <property type="evidence" value="ECO:0007669"/>
    <property type="project" value="UniProtKB-SubCell"/>
</dbReference>
<evidence type="ECO:0000256" key="4">
    <source>
        <dbReference type="ARBA" id="ARBA00023163"/>
    </source>
</evidence>
<keyword evidence="2" id="KW-0479">Metal-binding</keyword>
<dbReference type="STRING" id="154538.A0A1M2V390"/>
<dbReference type="OrthoDB" id="2123952at2759"/>
<evidence type="ECO:0000256" key="5">
    <source>
        <dbReference type="ARBA" id="ARBA00023242"/>
    </source>
</evidence>
<accession>A0A1M2V390</accession>
<feature type="compositionally biased region" description="Acidic residues" evidence="6">
    <location>
        <begin position="114"/>
        <end position="125"/>
    </location>
</feature>
<evidence type="ECO:0000313" key="7">
    <source>
        <dbReference type="EMBL" id="OJT02079.1"/>
    </source>
</evidence>
<name>A0A1M2V390_TRAPU</name>
<protein>
    <recommendedName>
        <fullName evidence="9">Zn(2)-C6 fungal-type domain-containing protein</fullName>
    </recommendedName>
</protein>
<organism evidence="7 8">
    <name type="scientific">Trametes pubescens</name>
    <name type="common">White-rot fungus</name>
    <dbReference type="NCBI Taxonomy" id="154538"/>
    <lineage>
        <taxon>Eukaryota</taxon>
        <taxon>Fungi</taxon>
        <taxon>Dikarya</taxon>
        <taxon>Basidiomycota</taxon>
        <taxon>Agaricomycotina</taxon>
        <taxon>Agaricomycetes</taxon>
        <taxon>Polyporales</taxon>
        <taxon>Polyporaceae</taxon>
        <taxon>Trametes</taxon>
    </lineage>
</organism>
<dbReference type="Proteomes" id="UP000184267">
    <property type="component" value="Unassembled WGS sequence"/>
</dbReference>
<dbReference type="InterPro" id="IPR001138">
    <property type="entry name" value="Zn2Cys6_DnaBD"/>
</dbReference>
<comment type="caution">
    <text evidence="7">The sequence shown here is derived from an EMBL/GenBank/DDBJ whole genome shotgun (WGS) entry which is preliminary data.</text>
</comment>
<feature type="compositionally biased region" description="Basic residues" evidence="6">
    <location>
        <begin position="66"/>
        <end position="78"/>
    </location>
</feature>
<dbReference type="InterPro" id="IPR050815">
    <property type="entry name" value="TF_fung"/>
</dbReference>
<feature type="compositionally biased region" description="Basic and acidic residues" evidence="6">
    <location>
        <begin position="55"/>
        <end position="65"/>
    </location>
</feature>
<dbReference type="CDD" id="cd00067">
    <property type="entry name" value="GAL4"/>
    <property type="match status" value="1"/>
</dbReference>